<proteinExistence type="inferred from homology"/>
<dbReference type="GO" id="GO:0031956">
    <property type="term" value="F:medium-chain fatty acid-CoA ligase activity"/>
    <property type="evidence" value="ECO:0007669"/>
    <property type="project" value="TreeGrafter"/>
</dbReference>
<accession>A0A9W9DGT8</accession>
<reference evidence="3" key="1">
    <citation type="submission" date="2022-08" db="EMBL/GenBank/DDBJ databases">
        <authorList>
            <consortium name="DOE Joint Genome Institute"/>
            <person name="Min B."/>
            <person name="Riley R."/>
            <person name="Sierra-Patev S."/>
            <person name="Naranjo-Ortiz M."/>
            <person name="Looney B."/>
            <person name="Konkel Z."/>
            <person name="Slot J.C."/>
            <person name="Sakamoto Y."/>
            <person name="Steenwyk J.L."/>
            <person name="Rokas A."/>
            <person name="Carro J."/>
            <person name="Camarero S."/>
            <person name="Ferreira P."/>
            <person name="Molpeceres G."/>
            <person name="Ruiz-Duenas F.J."/>
            <person name="Serrano A."/>
            <person name="Henrissat B."/>
            <person name="Drula E."/>
            <person name="Hughes K.W."/>
            <person name="Mata J.L."/>
            <person name="Ishikawa N.K."/>
            <person name="Vargas-Isla R."/>
            <person name="Ushijima S."/>
            <person name="Smith C.A."/>
            <person name="Ahrendt S."/>
            <person name="Andreopoulos W."/>
            <person name="He G."/>
            <person name="Labutti K."/>
            <person name="Lipzen A."/>
            <person name="Ng V."/>
            <person name="Sandor L."/>
            <person name="Barry K."/>
            <person name="Martinez A.T."/>
            <person name="Xiao Y."/>
            <person name="Gibbons J.G."/>
            <person name="Terashima K."/>
            <person name="Hibbett D.S."/>
            <person name="Grigoriev I.V."/>
        </authorList>
    </citation>
    <scope>NUCLEOTIDE SEQUENCE</scope>
    <source>
        <strain evidence="3">Sp2 HRB7682 ss15</strain>
    </source>
</reference>
<organism evidence="3 4">
    <name type="scientific">Lentinula lateritia</name>
    <dbReference type="NCBI Taxonomy" id="40482"/>
    <lineage>
        <taxon>Eukaryota</taxon>
        <taxon>Fungi</taxon>
        <taxon>Dikarya</taxon>
        <taxon>Basidiomycota</taxon>
        <taxon>Agaricomycotina</taxon>
        <taxon>Agaricomycetes</taxon>
        <taxon>Agaricomycetidae</taxon>
        <taxon>Agaricales</taxon>
        <taxon>Marasmiineae</taxon>
        <taxon>Omphalotaceae</taxon>
        <taxon>Lentinula</taxon>
    </lineage>
</organism>
<dbReference type="Pfam" id="PF00501">
    <property type="entry name" value="AMP-binding"/>
    <property type="match status" value="1"/>
</dbReference>
<evidence type="ECO:0000313" key="3">
    <source>
        <dbReference type="EMBL" id="KAJ4469967.1"/>
    </source>
</evidence>
<dbReference type="Pfam" id="PF23562">
    <property type="entry name" value="AMP-binding_C_3"/>
    <property type="match status" value="1"/>
</dbReference>
<comment type="caution">
    <text evidence="3">The sequence shown here is derived from an EMBL/GenBank/DDBJ whole genome shotgun (WGS) entry which is preliminary data.</text>
</comment>
<evidence type="ECO:0000313" key="4">
    <source>
        <dbReference type="Proteomes" id="UP001150238"/>
    </source>
</evidence>
<dbReference type="SUPFAM" id="SSF56801">
    <property type="entry name" value="Acetyl-CoA synthetase-like"/>
    <property type="match status" value="1"/>
</dbReference>
<name>A0A9W9DGT8_9AGAR</name>
<feature type="domain" description="AMP-dependent synthetase/ligase" evidence="2">
    <location>
        <begin position="23"/>
        <end position="377"/>
    </location>
</feature>
<dbReference type="AlphaFoldDB" id="A0A9W9DGT8"/>
<evidence type="ECO:0000259" key="2">
    <source>
        <dbReference type="Pfam" id="PF00501"/>
    </source>
</evidence>
<dbReference type="InterPro" id="IPR042099">
    <property type="entry name" value="ANL_N_sf"/>
</dbReference>
<reference evidence="3" key="2">
    <citation type="journal article" date="2023" name="Proc. Natl. Acad. Sci. U.S.A.">
        <title>A global phylogenomic analysis of the shiitake genus Lentinula.</title>
        <authorList>
            <person name="Sierra-Patev S."/>
            <person name="Min B."/>
            <person name="Naranjo-Ortiz M."/>
            <person name="Looney B."/>
            <person name="Konkel Z."/>
            <person name="Slot J.C."/>
            <person name="Sakamoto Y."/>
            <person name="Steenwyk J.L."/>
            <person name="Rokas A."/>
            <person name="Carro J."/>
            <person name="Camarero S."/>
            <person name="Ferreira P."/>
            <person name="Molpeceres G."/>
            <person name="Ruiz-Duenas F.J."/>
            <person name="Serrano A."/>
            <person name="Henrissat B."/>
            <person name="Drula E."/>
            <person name="Hughes K.W."/>
            <person name="Mata J.L."/>
            <person name="Ishikawa N.K."/>
            <person name="Vargas-Isla R."/>
            <person name="Ushijima S."/>
            <person name="Smith C.A."/>
            <person name="Donoghue J."/>
            <person name="Ahrendt S."/>
            <person name="Andreopoulos W."/>
            <person name="He G."/>
            <person name="LaButti K."/>
            <person name="Lipzen A."/>
            <person name="Ng V."/>
            <person name="Riley R."/>
            <person name="Sandor L."/>
            <person name="Barry K."/>
            <person name="Martinez A.T."/>
            <person name="Xiao Y."/>
            <person name="Gibbons J.G."/>
            <person name="Terashima K."/>
            <person name="Grigoriev I.V."/>
            <person name="Hibbett D."/>
        </authorList>
    </citation>
    <scope>NUCLEOTIDE SEQUENCE</scope>
    <source>
        <strain evidence="3">Sp2 HRB7682 ss15</strain>
    </source>
</reference>
<comment type="similarity">
    <text evidence="1">Belongs to the ATP-dependent AMP-binding enzyme family.</text>
</comment>
<dbReference type="GO" id="GO:0006631">
    <property type="term" value="P:fatty acid metabolic process"/>
    <property type="evidence" value="ECO:0007669"/>
    <property type="project" value="TreeGrafter"/>
</dbReference>
<protein>
    <recommendedName>
        <fullName evidence="2">AMP-dependent synthetase/ligase domain-containing protein</fullName>
    </recommendedName>
</protein>
<sequence length="549" mass="61341">MHFVPPPPTLAVELQFDFHFSHNPNYPVFLHTQSDGALKSYTYSDIVPAIHRCASSLLSSISVNYEKTPVIAFISSADALTYSMVLLGILRAGMTAFPISPRFTPDVIAHLISAVKPTHIIMNAERAATTDQIMRLTNSEDKPIVLPMPTYHDIFCGESNLTPINHQRHMEEPAVIIHSSGSTSQFPKTITWSSLFYLNNAQTIGMIVLLQILTMFKSHPDFVSQNINGKVIGLQSLEPFHSLGICFISWMARVGFVMALLDPEDSASLIPASSDVIYNSYQQTSPSLIYAGANLLEIWSEDPEKIDFLKSMSAVITAGRVLNRHCARKLLDSNVLLTIGYGSTETGSLSILDSLCAHDWEYFCPPIPEIKFIVRDDGLLSLTVLSTERRRLPVCNTIYQGKPGYDTGDLFREHRSRKGYFAPVGRLGDQLMLSTGEMVDPDAIESKISHLPPVESVMLFGNSRPFIGVIVEVTQKFDLTSKEFRNHLIDYIWESIQEIDQEQTSSAHVAKKMIILTDYQKPIPRGTKGMPMRVLALEQFESEIHALYN</sequence>
<dbReference type="EMBL" id="JANVFS010000033">
    <property type="protein sequence ID" value="KAJ4469967.1"/>
    <property type="molecule type" value="Genomic_DNA"/>
</dbReference>
<evidence type="ECO:0000256" key="1">
    <source>
        <dbReference type="ARBA" id="ARBA00006432"/>
    </source>
</evidence>
<dbReference type="Proteomes" id="UP001150238">
    <property type="component" value="Unassembled WGS sequence"/>
</dbReference>
<gene>
    <name evidence="3" type="ORF">C8J55DRAFT_551543</name>
</gene>
<dbReference type="PANTHER" id="PTHR43201">
    <property type="entry name" value="ACYL-COA SYNTHETASE"/>
    <property type="match status" value="1"/>
</dbReference>
<dbReference type="Gene3D" id="3.40.50.12780">
    <property type="entry name" value="N-terminal domain of ligase-like"/>
    <property type="match status" value="1"/>
</dbReference>
<dbReference type="PANTHER" id="PTHR43201:SF8">
    <property type="entry name" value="ACYL-COA SYNTHETASE FAMILY MEMBER 3"/>
    <property type="match status" value="1"/>
</dbReference>
<dbReference type="InterPro" id="IPR000873">
    <property type="entry name" value="AMP-dep_synth/lig_dom"/>
</dbReference>